<proteinExistence type="predicted"/>
<protein>
    <submittedName>
        <fullName evidence="1">DUF1572 domain-containing protein</fullName>
    </submittedName>
</protein>
<name>A0A523XFE2_UNCT6</name>
<comment type="caution">
    <text evidence="1">The sequence shown here is derived from an EMBL/GenBank/DDBJ whole genome shotgun (WGS) entry which is preliminary data.</text>
</comment>
<sequence length="180" mass="20981">MGHNYLHNITELFLYYKGLGDKALAQISDSEIHWRPDGESNSIAVLVKHMRGNMLSRWTDFLTTDGEKEWRDRESEFIDDIKDKESMLSICKEGWNFLFSALGRLKPDDLQKIVYIRNEGHTVVEAINRHLTHCAQHVGQIIYIAKCLRAKSWESLSIPKGKSEEFNKKKFSRPKRRKSS</sequence>
<dbReference type="AlphaFoldDB" id="A0A523XFE2"/>
<dbReference type="Pfam" id="PF07609">
    <property type="entry name" value="DUF1572"/>
    <property type="match status" value="1"/>
</dbReference>
<accession>A0A523XFE2</accession>
<evidence type="ECO:0000313" key="2">
    <source>
        <dbReference type="Proteomes" id="UP000315534"/>
    </source>
</evidence>
<dbReference type="SUPFAM" id="SSF109854">
    <property type="entry name" value="DinB/YfiT-like putative metalloenzymes"/>
    <property type="match status" value="1"/>
</dbReference>
<dbReference type="Gene3D" id="1.20.120.450">
    <property type="entry name" value="dinb family like domain"/>
    <property type="match status" value="1"/>
</dbReference>
<dbReference type="InterPro" id="IPR011466">
    <property type="entry name" value="DUF1572"/>
</dbReference>
<evidence type="ECO:0000313" key="1">
    <source>
        <dbReference type="EMBL" id="TET77980.1"/>
    </source>
</evidence>
<dbReference type="Proteomes" id="UP000315534">
    <property type="component" value="Unassembled WGS sequence"/>
</dbReference>
<reference evidence="1 2" key="1">
    <citation type="submission" date="2019-03" db="EMBL/GenBank/DDBJ databases">
        <title>Metabolic potential of uncultured bacteria and archaea associated with petroleum seepage in deep-sea sediments.</title>
        <authorList>
            <person name="Dong X."/>
            <person name="Hubert C."/>
        </authorList>
    </citation>
    <scope>NUCLEOTIDE SEQUENCE [LARGE SCALE GENOMIC DNA]</scope>
    <source>
        <strain evidence="1">E29_bin36</strain>
    </source>
</reference>
<dbReference type="InterPro" id="IPR034660">
    <property type="entry name" value="DinB/YfiT-like"/>
</dbReference>
<organism evidence="1 2">
    <name type="scientific">candidate division TA06 bacterium</name>
    <dbReference type="NCBI Taxonomy" id="2250710"/>
    <lineage>
        <taxon>Bacteria</taxon>
        <taxon>Bacteria division TA06</taxon>
    </lineage>
</organism>
<dbReference type="EMBL" id="SOIP01000527">
    <property type="protein sequence ID" value="TET77980.1"/>
    <property type="molecule type" value="Genomic_DNA"/>
</dbReference>
<gene>
    <name evidence="1" type="ORF">E3J38_09165</name>
</gene>